<name>A0ABS4WG22_9MICC</name>
<gene>
    <name evidence="2" type="ORF">JOF46_003053</name>
</gene>
<evidence type="ECO:0000313" key="2">
    <source>
        <dbReference type="EMBL" id="MBP2375141.1"/>
    </source>
</evidence>
<dbReference type="PANTHER" id="PTHR12993">
    <property type="entry name" value="N-ACETYLGLUCOSAMINYL-PHOSPHATIDYLINOSITOL DE-N-ACETYLASE-RELATED"/>
    <property type="match status" value="1"/>
</dbReference>
<keyword evidence="3" id="KW-1185">Reference proteome</keyword>
<reference evidence="2 3" key="1">
    <citation type="submission" date="2021-03" db="EMBL/GenBank/DDBJ databases">
        <title>Sequencing the genomes of 1000 actinobacteria strains.</title>
        <authorList>
            <person name="Klenk H.-P."/>
        </authorList>
    </citation>
    <scope>NUCLEOTIDE SEQUENCE [LARGE SCALE GENOMIC DNA]</scope>
    <source>
        <strain evidence="2 3">DSM 15454</strain>
    </source>
</reference>
<dbReference type="Gene3D" id="3.40.50.10320">
    <property type="entry name" value="LmbE-like"/>
    <property type="match status" value="1"/>
</dbReference>
<dbReference type="Pfam" id="PF02585">
    <property type="entry name" value="PIG-L"/>
    <property type="match status" value="1"/>
</dbReference>
<keyword evidence="1" id="KW-0862">Zinc</keyword>
<comment type="caution">
    <text evidence="2">The sequence shown here is derived from an EMBL/GenBank/DDBJ whole genome shotgun (WGS) entry which is preliminary data.</text>
</comment>
<accession>A0ABS4WG22</accession>
<organism evidence="2 3">
    <name type="scientific">Paeniglutamicibacter psychrophenolicus</name>
    <dbReference type="NCBI Taxonomy" id="257454"/>
    <lineage>
        <taxon>Bacteria</taxon>
        <taxon>Bacillati</taxon>
        <taxon>Actinomycetota</taxon>
        <taxon>Actinomycetes</taxon>
        <taxon>Micrococcales</taxon>
        <taxon>Micrococcaceae</taxon>
        <taxon>Paeniglutamicibacter</taxon>
    </lineage>
</organism>
<sequence length="263" mass="28715">MNEAHSIAVIVAHPDDDAYGCAGSIALHEHDPGFRFVLVLATDGGAGQIARGVPATPETLGAWRRVESANAWRAHGTVPVRHEWLGYADGHVAEADFEELVARLQSILEAERPQVVATFGPDGITGHRDHIAIGRAADEAFHRARCVPGPGLRRLVHGAIRASVLERWNTARRRAGAEEWDPGREYHLRPVPDEAIDIEVDTSAVCSRIVAGLLEHRSQREVLIEPGASVRRWERVVSREPAVMAWPPRAAGQPVLADLFEGL</sequence>
<evidence type="ECO:0000256" key="1">
    <source>
        <dbReference type="ARBA" id="ARBA00022833"/>
    </source>
</evidence>
<dbReference type="PANTHER" id="PTHR12993:SF11">
    <property type="entry name" value="N-ACETYLGLUCOSAMINYL-PHOSPHATIDYLINOSITOL DE-N-ACETYLASE"/>
    <property type="match status" value="1"/>
</dbReference>
<proteinExistence type="predicted"/>
<dbReference type="SUPFAM" id="SSF102588">
    <property type="entry name" value="LmbE-like"/>
    <property type="match status" value="1"/>
</dbReference>
<dbReference type="Proteomes" id="UP000766570">
    <property type="component" value="Unassembled WGS sequence"/>
</dbReference>
<evidence type="ECO:0000313" key="3">
    <source>
        <dbReference type="Proteomes" id="UP000766570"/>
    </source>
</evidence>
<protein>
    <submittedName>
        <fullName evidence="2">LmbE family N-acetylglucosaminyl deacetylase</fullName>
    </submittedName>
</protein>
<dbReference type="InterPro" id="IPR003737">
    <property type="entry name" value="GlcNAc_PI_deacetylase-related"/>
</dbReference>
<dbReference type="EMBL" id="JAGIOE010000001">
    <property type="protein sequence ID" value="MBP2375141.1"/>
    <property type="molecule type" value="Genomic_DNA"/>
</dbReference>
<dbReference type="RefSeq" id="WP_209908435.1">
    <property type="nucleotide sequence ID" value="NZ_BAAAMI010000008.1"/>
</dbReference>
<dbReference type="InterPro" id="IPR024078">
    <property type="entry name" value="LmbE-like_dom_sf"/>
</dbReference>